<dbReference type="Proteomes" id="UP001060085">
    <property type="component" value="Linkage Group LG04"/>
</dbReference>
<accession>A0ACC0B4C9</accession>
<gene>
    <name evidence="1" type="ORF">M9H77_17226</name>
</gene>
<protein>
    <submittedName>
        <fullName evidence="1">Uncharacterized protein</fullName>
    </submittedName>
</protein>
<evidence type="ECO:0000313" key="2">
    <source>
        <dbReference type="Proteomes" id="UP001060085"/>
    </source>
</evidence>
<name>A0ACC0B4C9_CATRO</name>
<keyword evidence="2" id="KW-1185">Reference proteome</keyword>
<dbReference type="EMBL" id="CM044704">
    <property type="protein sequence ID" value="KAI5667373.1"/>
    <property type="molecule type" value="Genomic_DNA"/>
</dbReference>
<organism evidence="1 2">
    <name type="scientific">Catharanthus roseus</name>
    <name type="common">Madagascar periwinkle</name>
    <name type="synonym">Vinca rosea</name>
    <dbReference type="NCBI Taxonomy" id="4058"/>
    <lineage>
        <taxon>Eukaryota</taxon>
        <taxon>Viridiplantae</taxon>
        <taxon>Streptophyta</taxon>
        <taxon>Embryophyta</taxon>
        <taxon>Tracheophyta</taxon>
        <taxon>Spermatophyta</taxon>
        <taxon>Magnoliopsida</taxon>
        <taxon>eudicotyledons</taxon>
        <taxon>Gunneridae</taxon>
        <taxon>Pentapetalae</taxon>
        <taxon>asterids</taxon>
        <taxon>lamiids</taxon>
        <taxon>Gentianales</taxon>
        <taxon>Apocynaceae</taxon>
        <taxon>Rauvolfioideae</taxon>
        <taxon>Vinceae</taxon>
        <taxon>Catharanthinae</taxon>
        <taxon>Catharanthus</taxon>
    </lineage>
</organism>
<reference evidence="2" key="1">
    <citation type="journal article" date="2023" name="Nat. Plants">
        <title>Single-cell RNA sequencing provides a high-resolution roadmap for understanding the multicellular compartmentation of specialized metabolism.</title>
        <authorList>
            <person name="Sun S."/>
            <person name="Shen X."/>
            <person name="Li Y."/>
            <person name="Li Y."/>
            <person name="Wang S."/>
            <person name="Li R."/>
            <person name="Zhang H."/>
            <person name="Shen G."/>
            <person name="Guo B."/>
            <person name="Wei J."/>
            <person name="Xu J."/>
            <person name="St-Pierre B."/>
            <person name="Chen S."/>
            <person name="Sun C."/>
        </authorList>
    </citation>
    <scope>NUCLEOTIDE SEQUENCE [LARGE SCALE GENOMIC DNA]</scope>
</reference>
<proteinExistence type="predicted"/>
<comment type="caution">
    <text evidence="1">The sequence shown here is derived from an EMBL/GenBank/DDBJ whole genome shotgun (WGS) entry which is preliminary data.</text>
</comment>
<sequence>MTWDPQGMKIADVWSFTVTLYVMLVGAYPFEDPDDPRNFRKSINLFNRLLEKMVHRFRKSQTSYEETCVCRSLSLSTMSKSPTTSHGRFMLVPNRISESHKGLLPAMECNPYTKETQKVLREIIQILLLPFCFWLPPKSGIDSDPESVAPLLPCHCSVIASAHIGSPILSISWPKPFHSINQSVTPVESPKPAA</sequence>
<evidence type="ECO:0000313" key="1">
    <source>
        <dbReference type="EMBL" id="KAI5667373.1"/>
    </source>
</evidence>